<gene>
    <name evidence="9" type="ORF">ACHIPZ_10170</name>
</gene>
<keyword evidence="3 8" id="KW-0349">Heme</keyword>
<evidence type="ECO:0000256" key="3">
    <source>
        <dbReference type="ARBA" id="ARBA00022617"/>
    </source>
</evidence>
<dbReference type="InterPro" id="IPR036396">
    <property type="entry name" value="Cyt_P450_sf"/>
</dbReference>
<keyword evidence="4 8" id="KW-0479">Metal-binding</keyword>
<dbReference type="InterPro" id="IPR017972">
    <property type="entry name" value="Cyt_P450_CS"/>
</dbReference>
<evidence type="ECO:0000256" key="8">
    <source>
        <dbReference type="RuleBase" id="RU000461"/>
    </source>
</evidence>
<comment type="caution">
    <text evidence="9">The sequence shown here is derived from an EMBL/GenBank/DDBJ whole genome shotgun (WGS) entry which is preliminary data.</text>
</comment>
<evidence type="ECO:0000256" key="2">
    <source>
        <dbReference type="ARBA" id="ARBA00010617"/>
    </source>
</evidence>
<dbReference type="SUPFAM" id="SSF48264">
    <property type="entry name" value="Cytochrome P450"/>
    <property type="match status" value="1"/>
</dbReference>
<evidence type="ECO:0000256" key="4">
    <source>
        <dbReference type="ARBA" id="ARBA00022723"/>
    </source>
</evidence>
<dbReference type="PANTHER" id="PTHR46696:SF4">
    <property type="entry name" value="BIOTIN BIOSYNTHESIS CYTOCHROME P450"/>
    <property type="match status" value="1"/>
</dbReference>
<protein>
    <submittedName>
        <fullName evidence="9">Cytochrome P450</fullName>
    </submittedName>
</protein>
<evidence type="ECO:0000256" key="1">
    <source>
        <dbReference type="ARBA" id="ARBA00001971"/>
    </source>
</evidence>
<evidence type="ECO:0000313" key="10">
    <source>
        <dbReference type="Proteomes" id="UP001609175"/>
    </source>
</evidence>
<evidence type="ECO:0000256" key="7">
    <source>
        <dbReference type="ARBA" id="ARBA00023033"/>
    </source>
</evidence>
<evidence type="ECO:0000256" key="6">
    <source>
        <dbReference type="ARBA" id="ARBA00023004"/>
    </source>
</evidence>
<dbReference type="Proteomes" id="UP001609175">
    <property type="component" value="Unassembled WGS sequence"/>
</dbReference>
<dbReference type="InterPro" id="IPR002397">
    <property type="entry name" value="Cyt_P450_B"/>
</dbReference>
<name>A0ABW7JN97_9NOCA</name>
<evidence type="ECO:0000313" key="9">
    <source>
        <dbReference type="EMBL" id="MFH5208561.1"/>
    </source>
</evidence>
<dbReference type="Gene3D" id="1.10.630.10">
    <property type="entry name" value="Cytochrome P450"/>
    <property type="match status" value="1"/>
</dbReference>
<comment type="similarity">
    <text evidence="2 8">Belongs to the cytochrome P450 family.</text>
</comment>
<dbReference type="PANTHER" id="PTHR46696">
    <property type="entry name" value="P450, PUTATIVE (EUROFUNG)-RELATED"/>
    <property type="match status" value="1"/>
</dbReference>
<accession>A0ABW7JN97</accession>
<dbReference type="RefSeq" id="WP_395114056.1">
    <property type="nucleotide sequence ID" value="NZ_JBIMSO010000041.1"/>
</dbReference>
<sequence length="407" mass="44604">MTTISSNRAVFLPRSGESWRDPWPMYAALRDDDPVHHVVPDEEPDDDYYVLSRHADVYAAARDTTTFSSAKGLTTTYGELEKIGLQDNPPLVMLDPPDHTAFRRPVSKGFTPRHVTSVEPVVREFVVERIEELRSAGEGDVVRELFKPLPSMVVAHYLGVPESDRDRFDGWTEAIVAANALGDPLQAATAVTELMGYFAQLIELRRRELADDTISHLVASGMGVDGDIAGMLSILGFAFTMVTGGNDTTTGLLGGAVQLLTIDLDQRRRLIDDPATIPDAIEELLRLTAPVQGLARTTTRDVDIDGCVIPAGRKTLLLYGSANRDPREYGPDAERLDVTRKPSKIMSFSHGAHHCLGAAAARLQARVALEELLARCPDFTVDIDRVVYADGNYVRRPVSVPFKVSGV</sequence>
<keyword evidence="6 8" id="KW-0408">Iron</keyword>
<keyword evidence="5 8" id="KW-0560">Oxidoreductase</keyword>
<dbReference type="PRINTS" id="PR00359">
    <property type="entry name" value="BP450"/>
</dbReference>
<evidence type="ECO:0000256" key="5">
    <source>
        <dbReference type="ARBA" id="ARBA00023002"/>
    </source>
</evidence>
<comment type="cofactor">
    <cofactor evidence="1">
        <name>heme</name>
        <dbReference type="ChEBI" id="CHEBI:30413"/>
    </cofactor>
</comment>
<reference evidence="9 10" key="1">
    <citation type="submission" date="2024-10" db="EMBL/GenBank/DDBJ databases">
        <authorList>
            <person name="Riesco R."/>
        </authorList>
    </citation>
    <scope>NUCLEOTIDE SEQUENCE [LARGE SCALE GENOMIC DNA]</scope>
    <source>
        <strain evidence="9 10">NCIMB 15449</strain>
    </source>
</reference>
<dbReference type="InterPro" id="IPR001128">
    <property type="entry name" value="Cyt_P450"/>
</dbReference>
<keyword evidence="7 8" id="KW-0503">Monooxygenase</keyword>
<dbReference type="PROSITE" id="PS00086">
    <property type="entry name" value="CYTOCHROME_P450"/>
    <property type="match status" value="1"/>
</dbReference>
<dbReference type="EMBL" id="JBIMSO010000041">
    <property type="protein sequence ID" value="MFH5208561.1"/>
    <property type="molecule type" value="Genomic_DNA"/>
</dbReference>
<dbReference type="Pfam" id="PF00067">
    <property type="entry name" value="p450"/>
    <property type="match status" value="1"/>
</dbReference>
<proteinExistence type="inferred from homology"/>
<organism evidence="9 10">
    <name type="scientific">Antrihabitans spumae</name>
    <dbReference type="NCBI Taxonomy" id="3373370"/>
    <lineage>
        <taxon>Bacteria</taxon>
        <taxon>Bacillati</taxon>
        <taxon>Actinomycetota</taxon>
        <taxon>Actinomycetes</taxon>
        <taxon>Mycobacteriales</taxon>
        <taxon>Nocardiaceae</taxon>
        <taxon>Antrihabitans</taxon>
    </lineage>
</organism>